<feature type="domain" description="Kinesin motor" evidence="8">
    <location>
        <begin position="47"/>
        <end position="291"/>
    </location>
</feature>
<dbReference type="InterPro" id="IPR027417">
    <property type="entry name" value="P-loop_NTPase"/>
</dbReference>
<comment type="caution">
    <text evidence="7">Lacks conserved residue(s) required for the propagation of feature annotation.</text>
</comment>
<sequence length="291" mass="33459">MHTEGKRQRKENENERNLLLKEKKNLHLDLELSERKYRAHRSKVKDKQKVFLRIKPQEDSSTVSASSDKIKEWSDRYNFTKIFTQDANQETIFTNTEAAELIQDTVDGGKTFIFAFGGPNSGRTYTMRGEEKNSKIHPAMGLIPRAVLQVFQLVDDLKRKEIEVKVTVSRLKSYETLQGNAVNFIELSHLNPEKNAFYNVLGLKVEMKVYVVTKPEEGNHIKHCFGHASRRNRNFERCYKVIFTVLEGFICQVLLTAVSRTGPYETNPTSDPSQSFVVTADVDRLRGEVGR</sequence>
<protein>
    <submittedName>
        <fullName evidence="9">Kinesin-like protein KIN-14N</fullName>
    </submittedName>
</protein>
<dbReference type="Gene3D" id="3.40.850.10">
    <property type="entry name" value="Kinesin motor domain"/>
    <property type="match status" value="1"/>
</dbReference>
<dbReference type="GO" id="GO:0003777">
    <property type="term" value="F:microtubule motor activity"/>
    <property type="evidence" value="ECO:0007669"/>
    <property type="project" value="InterPro"/>
</dbReference>
<reference evidence="9" key="1">
    <citation type="submission" date="2021-10" db="EMBL/GenBank/DDBJ databases">
        <title>Tropical sea cucumber genome reveals ecological adaptation and Cuvierian tubules defense mechanism.</title>
        <authorList>
            <person name="Chen T."/>
        </authorList>
    </citation>
    <scope>NUCLEOTIDE SEQUENCE</scope>
    <source>
        <strain evidence="9">Nanhai2018</strain>
        <tissue evidence="9">Muscle</tissue>
    </source>
</reference>
<dbReference type="OrthoDB" id="3176171at2759"/>
<dbReference type="AlphaFoldDB" id="A0A9Q1BZ89"/>
<comment type="caution">
    <text evidence="9">The sequence shown here is derived from an EMBL/GenBank/DDBJ whole genome shotgun (WGS) entry which is preliminary data.</text>
</comment>
<keyword evidence="4" id="KW-0067">ATP-binding</keyword>
<accession>A0A9Q1BZ89</accession>
<dbReference type="Proteomes" id="UP001152320">
    <property type="component" value="Chromosome 10"/>
</dbReference>
<dbReference type="SMART" id="SM00129">
    <property type="entry name" value="KISc"/>
    <property type="match status" value="1"/>
</dbReference>
<dbReference type="InterPro" id="IPR027640">
    <property type="entry name" value="Kinesin-like_fam"/>
</dbReference>
<dbReference type="GO" id="GO:0007018">
    <property type="term" value="P:microtubule-based movement"/>
    <property type="evidence" value="ECO:0007669"/>
    <property type="project" value="InterPro"/>
</dbReference>
<evidence type="ECO:0000313" key="9">
    <source>
        <dbReference type="EMBL" id="KAJ8035181.1"/>
    </source>
</evidence>
<dbReference type="PANTHER" id="PTHR47969:SF15">
    <property type="entry name" value="CHROMOSOME-ASSOCIATED KINESIN KIF4A-RELATED"/>
    <property type="match status" value="1"/>
</dbReference>
<dbReference type="GO" id="GO:0007052">
    <property type="term" value="P:mitotic spindle organization"/>
    <property type="evidence" value="ECO:0007669"/>
    <property type="project" value="TreeGrafter"/>
</dbReference>
<dbReference type="GO" id="GO:0005875">
    <property type="term" value="C:microtubule associated complex"/>
    <property type="evidence" value="ECO:0007669"/>
    <property type="project" value="TreeGrafter"/>
</dbReference>
<dbReference type="GO" id="GO:0008017">
    <property type="term" value="F:microtubule binding"/>
    <property type="evidence" value="ECO:0007669"/>
    <property type="project" value="InterPro"/>
</dbReference>
<keyword evidence="10" id="KW-1185">Reference proteome</keyword>
<evidence type="ECO:0000256" key="7">
    <source>
        <dbReference type="PROSITE-ProRule" id="PRU00283"/>
    </source>
</evidence>
<keyword evidence="2" id="KW-0963">Cytoplasm</keyword>
<evidence type="ECO:0000313" key="10">
    <source>
        <dbReference type="Proteomes" id="UP001152320"/>
    </source>
</evidence>
<evidence type="ECO:0000256" key="3">
    <source>
        <dbReference type="ARBA" id="ARBA00022741"/>
    </source>
</evidence>
<comment type="subcellular location">
    <subcellularLocation>
        <location evidence="1">Cytoplasm</location>
        <location evidence="1">Cytoskeleton</location>
    </subcellularLocation>
</comment>
<evidence type="ECO:0000256" key="5">
    <source>
        <dbReference type="ARBA" id="ARBA00023054"/>
    </source>
</evidence>
<keyword evidence="3" id="KW-0547">Nucleotide-binding</keyword>
<organism evidence="9 10">
    <name type="scientific">Holothuria leucospilota</name>
    <name type="common">Black long sea cucumber</name>
    <name type="synonym">Mertensiothuria leucospilota</name>
    <dbReference type="NCBI Taxonomy" id="206669"/>
    <lineage>
        <taxon>Eukaryota</taxon>
        <taxon>Metazoa</taxon>
        <taxon>Echinodermata</taxon>
        <taxon>Eleutherozoa</taxon>
        <taxon>Echinozoa</taxon>
        <taxon>Holothuroidea</taxon>
        <taxon>Aspidochirotacea</taxon>
        <taxon>Aspidochirotida</taxon>
        <taxon>Holothuriidae</taxon>
        <taxon>Holothuria</taxon>
    </lineage>
</organism>
<evidence type="ECO:0000256" key="2">
    <source>
        <dbReference type="ARBA" id="ARBA00022490"/>
    </source>
</evidence>
<keyword evidence="6" id="KW-0206">Cytoskeleton</keyword>
<proteinExistence type="inferred from homology"/>
<dbReference type="PANTHER" id="PTHR47969">
    <property type="entry name" value="CHROMOSOME-ASSOCIATED KINESIN KIF4A-RELATED"/>
    <property type="match status" value="1"/>
</dbReference>
<name>A0A9Q1BZ89_HOLLE</name>
<keyword evidence="5" id="KW-0175">Coiled coil</keyword>
<dbReference type="SUPFAM" id="SSF52540">
    <property type="entry name" value="P-loop containing nucleoside triphosphate hydrolases"/>
    <property type="match status" value="1"/>
</dbReference>
<evidence type="ECO:0000259" key="8">
    <source>
        <dbReference type="PROSITE" id="PS50067"/>
    </source>
</evidence>
<gene>
    <name evidence="9" type="ORF">HOLleu_22323</name>
</gene>
<dbReference type="Pfam" id="PF00225">
    <property type="entry name" value="Kinesin"/>
    <property type="match status" value="1"/>
</dbReference>
<dbReference type="PROSITE" id="PS50067">
    <property type="entry name" value="KINESIN_MOTOR_2"/>
    <property type="match status" value="1"/>
</dbReference>
<dbReference type="EMBL" id="JAIZAY010000010">
    <property type="protein sequence ID" value="KAJ8035181.1"/>
    <property type="molecule type" value="Genomic_DNA"/>
</dbReference>
<dbReference type="GO" id="GO:0005524">
    <property type="term" value="F:ATP binding"/>
    <property type="evidence" value="ECO:0007669"/>
    <property type="project" value="UniProtKB-KW"/>
</dbReference>
<dbReference type="GO" id="GO:0051231">
    <property type="term" value="P:spindle elongation"/>
    <property type="evidence" value="ECO:0007669"/>
    <property type="project" value="TreeGrafter"/>
</dbReference>
<comment type="similarity">
    <text evidence="7">Belongs to the TRAFAC class myosin-kinesin ATPase superfamily. Kinesin family.</text>
</comment>
<dbReference type="InterPro" id="IPR001752">
    <property type="entry name" value="Kinesin_motor_dom"/>
</dbReference>
<evidence type="ECO:0000256" key="1">
    <source>
        <dbReference type="ARBA" id="ARBA00004245"/>
    </source>
</evidence>
<evidence type="ECO:0000256" key="4">
    <source>
        <dbReference type="ARBA" id="ARBA00022840"/>
    </source>
</evidence>
<dbReference type="InterPro" id="IPR036961">
    <property type="entry name" value="Kinesin_motor_dom_sf"/>
</dbReference>
<evidence type="ECO:0000256" key="6">
    <source>
        <dbReference type="ARBA" id="ARBA00023212"/>
    </source>
</evidence>